<dbReference type="NCBIfam" id="NF003811">
    <property type="entry name" value="PRK05402.1"/>
    <property type="match status" value="1"/>
</dbReference>
<evidence type="ECO:0000256" key="10">
    <source>
        <dbReference type="HAMAP-Rule" id="MF_00685"/>
    </source>
</evidence>
<evidence type="ECO:0000256" key="11">
    <source>
        <dbReference type="PIRSR" id="PIRSR000463-1"/>
    </source>
</evidence>
<dbReference type="InterPro" id="IPR017853">
    <property type="entry name" value="GH"/>
</dbReference>
<dbReference type="NCBIfam" id="TIGR01515">
    <property type="entry name" value="branching_enzym"/>
    <property type="match status" value="1"/>
</dbReference>
<name>A0A4R4EL55_9BACL</name>
<dbReference type="Pfam" id="PF02922">
    <property type="entry name" value="CBM_48"/>
    <property type="match status" value="1"/>
</dbReference>
<sequence>MISSPLQSPDPYVSEYDLYLFHQGKLQHAYRMLGAHITEQKGVIGVQFATWAPHAHEVSVVGDFNEWDVRQHPLKRINEAGVWASFIPNIEKGATYKFHITTQDGRTLLKADPYAFFAERRPLTASIVYPLDQYEWQDEAWLEVRKDRQVYQEPINIYEVHLGSWKQHLDQSLYTYRELADQLVDYVVQMGYTHIETMPISEHPYDRSWGYQLTGYYAVTSRYGTPDDFKFLIDRCHQAGIGVILDWVPGHFCKDDHGLRQFDGSPLYEYADPCKADKQDWGTLSFDFGRSEVQSFLISNVIFWMEQYHVDGIRADAVASMLYLDFGKKPGEWTPNSDGGRENLEAISLWKQINETVFQLYPNALMMAEDSSEFPHVTAPTNLNGLGFNYKWNMGWMNDMLRYMSIDPLYRKWHHNQITFSILYTYTENFVLPFSHDEVVHGKRSLLGRMPGDYWHKFANLRLLLGYMMVHPGKKLLFMGGEFGQFDEWKDLEDLDWELLRYDLHRSMHQYVQDLNHYYLQNKAMWELDHDPNGFTWIDADNNEQSILIFTRNGVRSSDRLIILCNFTPAYYTDYKIGVPTKGTYHEVFNSDWLRYGGSGKRTRGKRQARAIPYHNQPYYIRITVPPLAIVILKQIL</sequence>
<dbReference type="HAMAP" id="MF_00685">
    <property type="entry name" value="GlgB"/>
    <property type="match status" value="1"/>
</dbReference>
<feature type="domain" description="Glycosyl hydrolase family 13 catalytic" evidence="12">
    <location>
        <begin position="159"/>
        <end position="506"/>
    </location>
</feature>
<dbReference type="PANTHER" id="PTHR43651:SF3">
    <property type="entry name" value="1,4-ALPHA-GLUCAN-BRANCHING ENZYME"/>
    <property type="match status" value="1"/>
</dbReference>
<keyword evidence="6 10" id="KW-0328">Glycosyltransferase</keyword>
<dbReference type="Pfam" id="PF00128">
    <property type="entry name" value="Alpha-amylase"/>
    <property type="match status" value="1"/>
</dbReference>
<evidence type="ECO:0000256" key="6">
    <source>
        <dbReference type="ARBA" id="ARBA00022676"/>
    </source>
</evidence>
<dbReference type="FunFam" id="2.60.40.1180:FF:000002">
    <property type="entry name" value="1,4-alpha-glucan branching enzyme GlgB"/>
    <property type="match status" value="1"/>
</dbReference>
<dbReference type="InterPro" id="IPR013783">
    <property type="entry name" value="Ig-like_fold"/>
</dbReference>
<keyword evidence="14" id="KW-1185">Reference proteome</keyword>
<dbReference type="PANTHER" id="PTHR43651">
    <property type="entry name" value="1,4-ALPHA-GLUCAN-BRANCHING ENZYME"/>
    <property type="match status" value="1"/>
</dbReference>
<evidence type="ECO:0000259" key="12">
    <source>
        <dbReference type="SMART" id="SM00642"/>
    </source>
</evidence>
<dbReference type="Proteomes" id="UP000295418">
    <property type="component" value="Unassembled WGS sequence"/>
</dbReference>
<dbReference type="InterPro" id="IPR006407">
    <property type="entry name" value="GlgB"/>
</dbReference>
<dbReference type="GO" id="GO:0005978">
    <property type="term" value="P:glycogen biosynthetic process"/>
    <property type="evidence" value="ECO:0007669"/>
    <property type="project" value="UniProtKB-UniRule"/>
</dbReference>
<accession>A0A4R4EL55</accession>
<dbReference type="SUPFAM" id="SSF51011">
    <property type="entry name" value="Glycosyl hydrolase domain"/>
    <property type="match status" value="1"/>
</dbReference>
<dbReference type="InterPro" id="IPR006047">
    <property type="entry name" value="GH13_cat_dom"/>
</dbReference>
<organism evidence="13 14">
    <name type="scientific">Paenibacillus albiflavus</name>
    <dbReference type="NCBI Taxonomy" id="2545760"/>
    <lineage>
        <taxon>Bacteria</taxon>
        <taxon>Bacillati</taxon>
        <taxon>Bacillota</taxon>
        <taxon>Bacilli</taxon>
        <taxon>Bacillales</taxon>
        <taxon>Paenibacillaceae</taxon>
        <taxon>Paenibacillus</taxon>
    </lineage>
</organism>
<comment type="function">
    <text evidence="2 10">Catalyzes the formation of the alpha-1,6-glucosidic linkages in glycogen by scission of a 1,4-alpha-linked oligosaccharide from growing alpha-1,4-glucan chains and the subsequent attachment of the oligosaccharide to the alpha-1,6 position.</text>
</comment>
<comment type="pathway">
    <text evidence="3 10">Glycan biosynthesis; glycogen biosynthesis.</text>
</comment>
<dbReference type="FunFam" id="3.20.20.80:FF:000003">
    <property type="entry name" value="1,4-alpha-glucan branching enzyme GlgB"/>
    <property type="match status" value="1"/>
</dbReference>
<dbReference type="AlphaFoldDB" id="A0A4R4EL55"/>
<dbReference type="GO" id="GO:0004553">
    <property type="term" value="F:hydrolase activity, hydrolyzing O-glycosyl compounds"/>
    <property type="evidence" value="ECO:0007669"/>
    <property type="project" value="InterPro"/>
</dbReference>
<proteinExistence type="inferred from homology"/>
<dbReference type="InterPro" id="IPR006048">
    <property type="entry name" value="A-amylase/branching_C"/>
</dbReference>
<feature type="active site" description="Proton donor" evidence="10 11">
    <location>
        <position position="369"/>
    </location>
</feature>
<dbReference type="Gene3D" id="3.20.20.80">
    <property type="entry name" value="Glycosidases"/>
    <property type="match status" value="1"/>
</dbReference>
<evidence type="ECO:0000256" key="8">
    <source>
        <dbReference type="ARBA" id="ARBA00023056"/>
    </source>
</evidence>
<comment type="catalytic activity">
    <reaction evidence="1 10">
        <text>Transfers a segment of a (1-&gt;4)-alpha-D-glucan chain to a primary hydroxy group in a similar glucan chain.</text>
        <dbReference type="EC" id="2.4.1.18"/>
    </reaction>
</comment>
<comment type="subunit">
    <text evidence="10">Monomer.</text>
</comment>
<protein>
    <recommendedName>
        <fullName evidence="10">1,4-alpha-glucan branching enzyme GlgB</fullName>
        <ecNumber evidence="10">2.4.1.18</ecNumber>
    </recommendedName>
    <alternativeName>
        <fullName evidence="10">1,4-alpha-D-glucan:1,4-alpha-D-glucan 6-glucosyl-transferase</fullName>
    </alternativeName>
    <alternativeName>
        <fullName evidence="10">Alpha-(1-&gt;4)-glucan branching enzyme</fullName>
    </alternativeName>
    <alternativeName>
        <fullName evidence="10">Glycogen branching enzyme</fullName>
        <shortName evidence="10">BE</shortName>
    </alternativeName>
</protein>
<evidence type="ECO:0000256" key="1">
    <source>
        <dbReference type="ARBA" id="ARBA00000826"/>
    </source>
</evidence>
<keyword evidence="8 10" id="KW-0320">Glycogen biosynthesis</keyword>
<dbReference type="NCBIfam" id="NF008967">
    <property type="entry name" value="PRK12313.1"/>
    <property type="match status" value="1"/>
</dbReference>
<dbReference type="CDD" id="cd02855">
    <property type="entry name" value="E_set_GBE_prok_N"/>
    <property type="match status" value="1"/>
</dbReference>
<evidence type="ECO:0000256" key="4">
    <source>
        <dbReference type="ARBA" id="ARBA00009000"/>
    </source>
</evidence>
<keyword evidence="9 10" id="KW-0119">Carbohydrate metabolism</keyword>
<comment type="similarity">
    <text evidence="4 10">Belongs to the glycosyl hydrolase 13 family. GlgB subfamily.</text>
</comment>
<evidence type="ECO:0000256" key="2">
    <source>
        <dbReference type="ARBA" id="ARBA00002953"/>
    </source>
</evidence>
<reference evidence="13 14" key="1">
    <citation type="submission" date="2019-03" db="EMBL/GenBank/DDBJ databases">
        <authorList>
            <person name="Kim M.K.M."/>
        </authorList>
    </citation>
    <scope>NUCLEOTIDE SEQUENCE [LARGE SCALE GENOMIC DNA]</scope>
    <source>
        <strain evidence="13 14">18JY21-1</strain>
    </source>
</reference>
<dbReference type="SUPFAM" id="SSF51445">
    <property type="entry name" value="(Trans)glycosidases"/>
    <property type="match status" value="1"/>
</dbReference>
<evidence type="ECO:0000256" key="9">
    <source>
        <dbReference type="ARBA" id="ARBA00023277"/>
    </source>
</evidence>
<dbReference type="GO" id="GO:0043169">
    <property type="term" value="F:cation binding"/>
    <property type="evidence" value="ECO:0007669"/>
    <property type="project" value="InterPro"/>
</dbReference>
<dbReference type="Pfam" id="PF02806">
    <property type="entry name" value="Alpha-amylase_C"/>
    <property type="match status" value="1"/>
</dbReference>
<dbReference type="Gene3D" id="2.60.40.1180">
    <property type="entry name" value="Golgi alpha-mannosidase II"/>
    <property type="match status" value="1"/>
</dbReference>
<dbReference type="GO" id="GO:0003844">
    <property type="term" value="F:1,4-alpha-glucan branching enzyme activity"/>
    <property type="evidence" value="ECO:0007669"/>
    <property type="project" value="UniProtKB-UniRule"/>
</dbReference>
<feature type="active site" description="Nucleophile" evidence="10 11">
    <location>
        <position position="316"/>
    </location>
</feature>
<keyword evidence="5 10" id="KW-0321">Glycogen metabolism</keyword>
<evidence type="ECO:0000256" key="7">
    <source>
        <dbReference type="ARBA" id="ARBA00022679"/>
    </source>
</evidence>
<evidence type="ECO:0000256" key="3">
    <source>
        <dbReference type="ARBA" id="ARBA00004964"/>
    </source>
</evidence>
<dbReference type="InterPro" id="IPR044143">
    <property type="entry name" value="GlgB_N_E_set_prok"/>
</dbReference>
<comment type="caution">
    <text evidence="13">The sequence shown here is derived from an EMBL/GenBank/DDBJ whole genome shotgun (WGS) entry which is preliminary data.</text>
</comment>
<keyword evidence="7 10" id="KW-0808">Transferase</keyword>
<dbReference type="Gene3D" id="2.60.40.10">
    <property type="entry name" value="Immunoglobulins"/>
    <property type="match status" value="1"/>
</dbReference>
<evidence type="ECO:0000313" key="14">
    <source>
        <dbReference type="Proteomes" id="UP000295418"/>
    </source>
</evidence>
<gene>
    <name evidence="10 13" type="primary">glgB</name>
    <name evidence="13" type="ORF">E0485_04145</name>
</gene>
<dbReference type="FunFam" id="2.60.40.10:FF:000169">
    <property type="entry name" value="1,4-alpha-glucan branching enzyme GlgB"/>
    <property type="match status" value="1"/>
</dbReference>
<dbReference type="OrthoDB" id="9800174at2"/>
<dbReference type="InterPro" id="IPR037439">
    <property type="entry name" value="Branching_enzy"/>
</dbReference>
<evidence type="ECO:0000256" key="5">
    <source>
        <dbReference type="ARBA" id="ARBA00022600"/>
    </source>
</evidence>
<dbReference type="UniPathway" id="UPA00164"/>
<dbReference type="CDD" id="cd11322">
    <property type="entry name" value="AmyAc_Glg_BE"/>
    <property type="match status" value="1"/>
</dbReference>
<dbReference type="EMBL" id="SKFG01000002">
    <property type="protein sequence ID" value="TCZ80243.1"/>
    <property type="molecule type" value="Genomic_DNA"/>
</dbReference>
<dbReference type="InterPro" id="IPR004193">
    <property type="entry name" value="Glyco_hydro_13_N"/>
</dbReference>
<dbReference type="SMART" id="SM00642">
    <property type="entry name" value="Aamy"/>
    <property type="match status" value="1"/>
</dbReference>
<dbReference type="EC" id="2.4.1.18" evidence="10"/>
<dbReference type="InterPro" id="IPR013780">
    <property type="entry name" value="Glyco_hydro_b"/>
</dbReference>
<evidence type="ECO:0000313" key="13">
    <source>
        <dbReference type="EMBL" id="TCZ80243.1"/>
    </source>
</evidence>
<dbReference type="PIRSF" id="PIRSF000463">
    <property type="entry name" value="GlgB"/>
    <property type="match status" value="1"/>
</dbReference>
<dbReference type="GO" id="GO:0005829">
    <property type="term" value="C:cytosol"/>
    <property type="evidence" value="ECO:0007669"/>
    <property type="project" value="TreeGrafter"/>
</dbReference>